<feature type="region of interest" description="Disordered" evidence="1">
    <location>
        <begin position="106"/>
        <end position="144"/>
    </location>
</feature>
<sequence length="144" mass="15968">MEDSSSFLDQGEVEFIKCESCGFTEECTSAYISRIRERYCGMWLCGLCIEAVKDEALRSERRISTKEALNRHISVCKNFQSSTSPPPSTSSNHPILAMGKIIRKSLDSPRSGRSSPNSSPLRELNQSPPAMIRSSGSCYSNSTF</sequence>
<dbReference type="InterPro" id="IPR012876">
    <property type="entry name" value="DUF1677_pln"/>
</dbReference>
<dbReference type="AlphaFoldDB" id="A0AAV1CZS3"/>
<evidence type="ECO:0000313" key="3">
    <source>
        <dbReference type="Proteomes" id="UP001161247"/>
    </source>
</evidence>
<dbReference type="EMBL" id="OX459120">
    <property type="protein sequence ID" value="CAI9100743.1"/>
    <property type="molecule type" value="Genomic_DNA"/>
</dbReference>
<gene>
    <name evidence="2" type="ORF">OLC1_LOCUS10497</name>
</gene>
<accession>A0AAV1CZS3</accession>
<keyword evidence="3" id="KW-1185">Reference proteome</keyword>
<organism evidence="2 3">
    <name type="scientific">Oldenlandia corymbosa var. corymbosa</name>
    <dbReference type="NCBI Taxonomy" id="529605"/>
    <lineage>
        <taxon>Eukaryota</taxon>
        <taxon>Viridiplantae</taxon>
        <taxon>Streptophyta</taxon>
        <taxon>Embryophyta</taxon>
        <taxon>Tracheophyta</taxon>
        <taxon>Spermatophyta</taxon>
        <taxon>Magnoliopsida</taxon>
        <taxon>eudicotyledons</taxon>
        <taxon>Gunneridae</taxon>
        <taxon>Pentapetalae</taxon>
        <taxon>asterids</taxon>
        <taxon>lamiids</taxon>
        <taxon>Gentianales</taxon>
        <taxon>Rubiaceae</taxon>
        <taxon>Rubioideae</taxon>
        <taxon>Spermacoceae</taxon>
        <taxon>Hedyotis-Oldenlandia complex</taxon>
        <taxon>Oldenlandia</taxon>
    </lineage>
</organism>
<dbReference type="PANTHER" id="PTHR33108">
    <property type="entry name" value="OS01G0745000 PROTEIN"/>
    <property type="match status" value="1"/>
</dbReference>
<reference evidence="2" key="1">
    <citation type="submission" date="2023-03" db="EMBL/GenBank/DDBJ databases">
        <authorList>
            <person name="Julca I."/>
        </authorList>
    </citation>
    <scope>NUCLEOTIDE SEQUENCE</scope>
</reference>
<protein>
    <submittedName>
        <fullName evidence="2">OLC1v1037907C1</fullName>
    </submittedName>
</protein>
<dbReference type="Proteomes" id="UP001161247">
    <property type="component" value="Chromosome 3"/>
</dbReference>
<name>A0AAV1CZS3_OLDCO</name>
<feature type="compositionally biased region" description="Low complexity" evidence="1">
    <location>
        <begin position="108"/>
        <end position="122"/>
    </location>
</feature>
<feature type="compositionally biased region" description="Polar residues" evidence="1">
    <location>
        <begin position="124"/>
        <end position="144"/>
    </location>
</feature>
<dbReference type="Pfam" id="PF07911">
    <property type="entry name" value="DUF1677"/>
    <property type="match status" value="1"/>
</dbReference>
<evidence type="ECO:0000313" key="2">
    <source>
        <dbReference type="EMBL" id="CAI9100743.1"/>
    </source>
</evidence>
<proteinExistence type="predicted"/>
<evidence type="ECO:0000256" key="1">
    <source>
        <dbReference type="SAM" id="MobiDB-lite"/>
    </source>
</evidence>
<dbReference type="PANTHER" id="PTHR33108:SF3">
    <property type="entry name" value="DUF1677 FAMILY PROTEIN"/>
    <property type="match status" value="1"/>
</dbReference>